<feature type="compositionally biased region" description="Polar residues" evidence="8">
    <location>
        <begin position="1"/>
        <end position="18"/>
    </location>
</feature>
<dbReference type="InterPro" id="IPR015424">
    <property type="entry name" value="PyrdxlP-dep_Trfase"/>
</dbReference>
<evidence type="ECO:0000313" key="9">
    <source>
        <dbReference type="EMBL" id="KJZ02140.1"/>
    </source>
</evidence>
<evidence type="ECO:0000256" key="5">
    <source>
        <dbReference type="ARBA" id="ARBA00023239"/>
    </source>
</evidence>
<dbReference type="Pfam" id="PF00282">
    <property type="entry name" value="Pyridoxal_deC"/>
    <property type="match status" value="1"/>
</dbReference>
<sequence>MNQLAPVLDSQSASNSHSDPSHPYIFNESNLLHYEMASMQTMSLIHQAIRRAKKVHSGVNHQQLSQLVANIDLSQPLHSVDKALDEIKALYLDHAVYFHHPKYVAHLNCPVAYPAVIAEQLLSAINSSLDTWDQSAGGTLIEQKLIDWSVQRIGFDSHADGIFTSGGSQSNLMALLLARDDAAKRLHGHVIRDHGLPAQAKRYRIFCSEVSHFSIQKSAALLGLGYNAVVPVSVDKHFKMDLDALDAAMCQARAQGDIPIAVIATAGTTDFGSIDPLASIAERCQKQQVWMHVDAAYGCGLLATDDYTHLLSGIEHADSVTLDYHKSFLQPVSSSAFIVADKQQFQHLTHHADYLNPFSDCPQAAPNLVDKSLQTTRRFDALKLWLTLRIMGSEQVGRVFSSVMALARSSFVTLKQDQEFELVHEPELSTLVFRFIDPQLDDEQLNTLNYQIKDELFKQGECAIARTKFRGINYLKFTLLNPNTAIEDIKTIAAEIKACAYTLKARLFEKETNYE</sequence>
<evidence type="ECO:0000256" key="4">
    <source>
        <dbReference type="ARBA" id="ARBA00022898"/>
    </source>
</evidence>
<keyword evidence="5 7" id="KW-0456">Lyase</keyword>
<dbReference type="GeneID" id="58226897"/>
<dbReference type="Gene3D" id="3.90.1150.170">
    <property type="match status" value="1"/>
</dbReference>
<dbReference type="PRINTS" id="PR00800">
    <property type="entry name" value="YHDCRBOXLASE"/>
</dbReference>
<dbReference type="GO" id="GO:0030170">
    <property type="term" value="F:pyridoxal phosphate binding"/>
    <property type="evidence" value="ECO:0007669"/>
    <property type="project" value="InterPro"/>
</dbReference>
<dbReference type="GO" id="GO:0006520">
    <property type="term" value="P:amino acid metabolic process"/>
    <property type="evidence" value="ECO:0007669"/>
    <property type="project" value="InterPro"/>
</dbReference>
<reference evidence="9 10" key="1">
    <citation type="journal article" date="2015" name="BMC Genomics">
        <title>Genome mining reveals unlocked bioactive potential of marine Gram-negative bacteria.</title>
        <authorList>
            <person name="Machado H."/>
            <person name="Sonnenschein E.C."/>
            <person name="Melchiorsen J."/>
            <person name="Gram L."/>
        </authorList>
    </citation>
    <scope>NUCLEOTIDE SEQUENCE [LARGE SCALE GENOMIC DNA]</scope>
    <source>
        <strain evidence="9 10">S3137</strain>
    </source>
</reference>
<dbReference type="PATRIC" id="fig|151081.8.peg.1206"/>
<evidence type="ECO:0000256" key="2">
    <source>
        <dbReference type="ARBA" id="ARBA00009533"/>
    </source>
</evidence>
<dbReference type="eggNOG" id="COG0076">
    <property type="taxonomic scope" value="Bacteria"/>
</dbReference>
<evidence type="ECO:0000256" key="3">
    <source>
        <dbReference type="ARBA" id="ARBA00022793"/>
    </source>
</evidence>
<feature type="modified residue" description="N6-(pyridoxal phosphate)lysine" evidence="6">
    <location>
        <position position="326"/>
    </location>
</feature>
<evidence type="ECO:0000256" key="1">
    <source>
        <dbReference type="ARBA" id="ARBA00001933"/>
    </source>
</evidence>
<gene>
    <name evidence="9" type="ORF">TW72_00140</name>
</gene>
<dbReference type="Proteomes" id="UP000033664">
    <property type="component" value="Unassembled WGS sequence"/>
</dbReference>
<dbReference type="SUPFAM" id="SSF53383">
    <property type="entry name" value="PLP-dependent transferases"/>
    <property type="match status" value="1"/>
</dbReference>
<keyword evidence="4 6" id="KW-0663">Pyridoxal phosphate</keyword>
<dbReference type="GO" id="GO:0019752">
    <property type="term" value="P:carboxylic acid metabolic process"/>
    <property type="evidence" value="ECO:0007669"/>
    <property type="project" value="InterPro"/>
</dbReference>
<feature type="region of interest" description="Disordered" evidence="8">
    <location>
        <begin position="1"/>
        <end position="21"/>
    </location>
</feature>
<dbReference type="CDD" id="cd06450">
    <property type="entry name" value="DOPA_deC_like"/>
    <property type="match status" value="1"/>
</dbReference>
<dbReference type="AlphaFoldDB" id="A0A0F4PSS0"/>
<keyword evidence="10" id="KW-1185">Reference proteome</keyword>
<dbReference type="Gene3D" id="3.40.640.10">
    <property type="entry name" value="Type I PLP-dependent aspartate aminotransferase-like (Major domain)"/>
    <property type="match status" value="1"/>
</dbReference>
<comment type="cofactor">
    <cofactor evidence="1 6 7">
        <name>pyridoxal 5'-phosphate</name>
        <dbReference type="ChEBI" id="CHEBI:597326"/>
    </cofactor>
</comment>
<dbReference type="EMBL" id="JXXZ01000001">
    <property type="protein sequence ID" value="KJZ02140.1"/>
    <property type="molecule type" value="Genomic_DNA"/>
</dbReference>
<dbReference type="InterPro" id="IPR015421">
    <property type="entry name" value="PyrdxlP-dep_Trfase_major"/>
</dbReference>
<evidence type="ECO:0000256" key="8">
    <source>
        <dbReference type="SAM" id="MobiDB-lite"/>
    </source>
</evidence>
<dbReference type="InterPro" id="IPR010977">
    <property type="entry name" value="Aromatic_deC"/>
</dbReference>
<dbReference type="GO" id="GO:0005737">
    <property type="term" value="C:cytoplasm"/>
    <property type="evidence" value="ECO:0007669"/>
    <property type="project" value="TreeGrafter"/>
</dbReference>
<dbReference type="PANTHER" id="PTHR45677:SF8">
    <property type="entry name" value="CYSTEINE SULFINIC ACID DECARBOXYLASE"/>
    <property type="match status" value="1"/>
</dbReference>
<keyword evidence="3" id="KW-0210">Decarboxylase</keyword>
<accession>A0A0F4PSS0</accession>
<organism evidence="9 10">
    <name type="scientific">Pseudoalteromonas ruthenica</name>
    <dbReference type="NCBI Taxonomy" id="151081"/>
    <lineage>
        <taxon>Bacteria</taxon>
        <taxon>Pseudomonadati</taxon>
        <taxon>Pseudomonadota</taxon>
        <taxon>Gammaproteobacteria</taxon>
        <taxon>Alteromonadales</taxon>
        <taxon>Pseudoalteromonadaceae</taxon>
        <taxon>Pseudoalteromonas</taxon>
    </lineage>
</organism>
<dbReference type="PANTHER" id="PTHR45677">
    <property type="entry name" value="GLUTAMATE DECARBOXYLASE-RELATED"/>
    <property type="match status" value="1"/>
</dbReference>
<evidence type="ECO:0000256" key="7">
    <source>
        <dbReference type="RuleBase" id="RU000382"/>
    </source>
</evidence>
<protein>
    <submittedName>
        <fullName evidence="9">Pyridoxal-dependent decarboxylase</fullName>
    </submittedName>
</protein>
<evidence type="ECO:0000256" key="6">
    <source>
        <dbReference type="PIRSR" id="PIRSR602129-50"/>
    </source>
</evidence>
<dbReference type="InterPro" id="IPR002129">
    <property type="entry name" value="PyrdxlP-dep_de-COase"/>
</dbReference>
<evidence type="ECO:0000313" key="10">
    <source>
        <dbReference type="Proteomes" id="UP000033664"/>
    </source>
</evidence>
<proteinExistence type="inferred from homology"/>
<dbReference type="GO" id="GO:0016831">
    <property type="term" value="F:carboxy-lyase activity"/>
    <property type="evidence" value="ECO:0007669"/>
    <property type="project" value="UniProtKB-KW"/>
</dbReference>
<dbReference type="OrthoDB" id="9803665at2"/>
<comment type="similarity">
    <text evidence="2 7">Belongs to the group II decarboxylase family.</text>
</comment>
<name>A0A0F4PSS0_9GAMM</name>
<dbReference type="RefSeq" id="WP_052698163.1">
    <property type="nucleotide sequence ID" value="NZ_JXXY01000005.1"/>
</dbReference>
<comment type="caution">
    <text evidence="9">The sequence shown here is derived from an EMBL/GenBank/DDBJ whole genome shotgun (WGS) entry which is preliminary data.</text>
</comment>